<dbReference type="GO" id="GO:0051607">
    <property type="term" value="P:defense response to virus"/>
    <property type="evidence" value="ECO:0007669"/>
    <property type="project" value="UniProtKB-KW"/>
</dbReference>
<organism evidence="3 4">
    <name type="scientific">Pseudomonas syringae pv. coriandricola</name>
    <dbReference type="NCBI Taxonomy" id="264453"/>
    <lineage>
        <taxon>Bacteria</taxon>
        <taxon>Pseudomonadati</taxon>
        <taxon>Pseudomonadota</taxon>
        <taxon>Gammaproteobacteria</taxon>
        <taxon>Pseudomonadales</taxon>
        <taxon>Pseudomonadaceae</taxon>
        <taxon>Pseudomonas</taxon>
    </lineage>
</organism>
<keyword evidence="1" id="KW-0051">Antiviral defense</keyword>
<name>A0A3M5RCV5_9PSED</name>
<dbReference type="InterPro" id="IPR006116">
    <property type="entry name" value="NT_2-5OAS_ClassI-CCAase"/>
</dbReference>
<evidence type="ECO:0000313" key="4">
    <source>
        <dbReference type="Proteomes" id="UP000274212"/>
    </source>
</evidence>
<feature type="region of interest" description="Disordered" evidence="2">
    <location>
        <begin position="379"/>
        <end position="409"/>
    </location>
</feature>
<feature type="compositionally biased region" description="Polar residues" evidence="2">
    <location>
        <begin position="389"/>
        <end position="400"/>
    </location>
</feature>
<evidence type="ECO:0000313" key="3">
    <source>
        <dbReference type="EMBL" id="RMU06863.1"/>
    </source>
</evidence>
<protein>
    <recommendedName>
        <fullName evidence="5">Nucleotidyltransferase</fullName>
    </recommendedName>
</protein>
<gene>
    <name evidence="3" type="ORF">ALP36_04371</name>
</gene>
<dbReference type="AlphaFoldDB" id="A0A3M5RCV5"/>
<evidence type="ECO:0008006" key="5">
    <source>
        <dbReference type="Google" id="ProtNLM"/>
    </source>
</evidence>
<dbReference type="EMBL" id="RBTT01000241">
    <property type="protein sequence ID" value="RMU06863.1"/>
    <property type="molecule type" value="Genomic_DNA"/>
</dbReference>
<comment type="caution">
    <text evidence="3">The sequence shown here is derived from an EMBL/GenBank/DDBJ whole genome shotgun (WGS) entry which is preliminary data.</text>
</comment>
<evidence type="ECO:0000256" key="2">
    <source>
        <dbReference type="SAM" id="MobiDB-lite"/>
    </source>
</evidence>
<evidence type="ECO:0000256" key="1">
    <source>
        <dbReference type="ARBA" id="ARBA00023118"/>
    </source>
</evidence>
<sequence>MSMLPMFEPKTRLLAKTIQVANEETQWESFIVKLLKKLELPEEKRRAAEARYYELARHVAHKLNMREENVHVVVQGSMRTQTTVAGYGPEKFDLDIVIKVRGGPLSVMPPDMFFNTFGEALRGIPGAGEPEAKNRCWRLRYPGESFYFDVTPAVPVSYAITGADLRVRDQEKGWSPSNPEEFASWFCSIAQLRFAFEQRRWLIKAEDAAVKVDPLPSEPVRIDDILRRLVQLMKLHRDSYFRKLPDERRMAMPISVILVTLATKAYQDMATQEPNAFVSAIDVVLEVVERMPVYIKRDRQFEVNNPALEGPYPENFADKWNHDGGLRAREFNTWHRQLSDDLFALFVAGYSKRSEEKIRAVFGEVGVSGWKEMQPQPTGILGGLLATAPGNSATQPQRPRSTGERDTLA</sequence>
<reference evidence="3 4" key="1">
    <citation type="submission" date="2018-08" db="EMBL/GenBank/DDBJ databases">
        <title>Recombination of ecologically and evolutionarily significant loci maintains genetic cohesion in the Pseudomonas syringae species complex.</title>
        <authorList>
            <person name="Dillon M."/>
            <person name="Thakur S."/>
            <person name="Almeida R.N.D."/>
            <person name="Weir B.S."/>
            <person name="Guttman D.S."/>
        </authorList>
    </citation>
    <scope>NUCLEOTIDE SEQUENCE [LARGE SCALE GENOMIC DNA]</scope>
    <source>
        <strain evidence="3 4">ICMP 9829</strain>
    </source>
</reference>
<dbReference type="CDD" id="cd05400">
    <property type="entry name" value="NT_2-5OAS_ClassI-CCAase"/>
    <property type="match status" value="1"/>
</dbReference>
<dbReference type="GO" id="GO:0016779">
    <property type="term" value="F:nucleotidyltransferase activity"/>
    <property type="evidence" value="ECO:0007669"/>
    <property type="project" value="InterPro"/>
</dbReference>
<proteinExistence type="predicted"/>
<accession>A0A3M5RCV5</accession>
<dbReference type="Proteomes" id="UP000274212">
    <property type="component" value="Unassembled WGS sequence"/>
</dbReference>